<dbReference type="InterPro" id="IPR036942">
    <property type="entry name" value="Beta-barrel_TonB_sf"/>
</dbReference>
<evidence type="ECO:0000313" key="7">
    <source>
        <dbReference type="EMBL" id="OIR13227.1"/>
    </source>
</evidence>
<reference evidence="7" key="1">
    <citation type="submission" date="2016-10" db="EMBL/GenBank/DDBJ databases">
        <title>Sequence of Gallionella enrichment culture.</title>
        <authorList>
            <person name="Poehlein A."/>
            <person name="Muehling M."/>
            <person name="Daniel R."/>
        </authorList>
    </citation>
    <scope>NUCLEOTIDE SEQUENCE</scope>
</reference>
<dbReference type="Gene3D" id="2.170.130.10">
    <property type="entry name" value="TonB-dependent receptor, plug domain"/>
    <property type="match status" value="1"/>
</dbReference>
<dbReference type="InterPro" id="IPR012910">
    <property type="entry name" value="Plug_dom"/>
</dbReference>
<evidence type="ECO:0000256" key="3">
    <source>
        <dbReference type="ARBA" id="ARBA00022692"/>
    </source>
</evidence>
<dbReference type="Pfam" id="PF13715">
    <property type="entry name" value="CarbopepD_reg_2"/>
    <property type="match status" value="1"/>
</dbReference>
<dbReference type="EMBL" id="MLJW01000015">
    <property type="protein sequence ID" value="OIR13227.1"/>
    <property type="molecule type" value="Genomic_DNA"/>
</dbReference>
<keyword evidence="4" id="KW-0472">Membrane</keyword>
<evidence type="ECO:0000256" key="5">
    <source>
        <dbReference type="ARBA" id="ARBA00023237"/>
    </source>
</evidence>
<proteinExistence type="predicted"/>
<dbReference type="Gene3D" id="2.60.40.1120">
    <property type="entry name" value="Carboxypeptidase-like, regulatory domain"/>
    <property type="match status" value="1"/>
</dbReference>
<dbReference type="InterPro" id="IPR008969">
    <property type="entry name" value="CarboxyPept-like_regulatory"/>
</dbReference>
<dbReference type="GO" id="GO:0009279">
    <property type="term" value="C:cell outer membrane"/>
    <property type="evidence" value="ECO:0007669"/>
    <property type="project" value="UniProtKB-SubCell"/>
</dbReference>
<keyword evidence="7" id="KW-0675">Receptor</keyword>
<evidence type="ECO:0000256" key="2">
    <source>
        <dbReference type="ARBA" id="ARBA00022448"/>
    </source>
</evidence>
<comment type="caution">
    <text evidence="7">The sequence shown here is derived from an EMBL/GenBank/DDBJ whole genome shotgun (WGS) entry which is preliminary data.</text>
</comment>
<gene>
    <name evidence="7" type="primary">susC_6</name>
    <name evidence="7" type="ORF">GALL_56120</name>
</gene>
<dbReference type="InterPro" id="IPR037066">
    <property type="entry name" value="Plug_dom_sf"/>
</dbReference>
<dbReference type="NCBIfam" id="TIGR04056">
    <property type="entry name" value="OMP_RagA_SusC"/>
    <property type="match status" value="1"/>
</dbReference>
<dbReference type="Pfam" id="PF07715">
    <property type="entry name" value="Plug"/>
    <property type="match status" value="1"/>
</dbReference>
<evidence type="ECO:0000256" key="1">
    <source>
        <dbReference type="ARBA" id="ARBA00004571"/>
    </source>
</evidence>
<keyword evidence="2" id="KW-0813">Transport</keyword>
<keyword evidence="5" id="KW-0998">Cell outer membrane</keyword>
<evidence type="ECO:0000256" key="4">
    <source>
        <dbReference type="ARBA" id="ARBA00023136"/>
    </source>
</evidence>
<organism evidence="7">
    <name type="scientific">mine drainage metagenome</name>
    <dbReference type="NCBI Taxonomy" id="410659"/>
    <lineage>
        <taxon>unclassified sequences</taxon>
        <taxon>metagenomes</taxon>
        <taxon>ecological metagenomes</taxon>
    </lineage>
</organism>
<keyword evidence="3" id="KW-0812">Transmembrane</keyword>
<dbReference type="PROSITE" id="PS52016">
    <property type="entry name" value="TONB_DEPENDENT_REC_3"/>
    <property type="match status" value="1"/>
</dbReference>
<dbReference type="SUPFAM" id="SSF49464">
    <property type="entry name" value="Carboxypeptidase regulatory domain-like"/>
    <property type="match status" value="1"/>
</dbReference>
<dbReference type="Gene3D" id="2.40.170.20">
    <property type="entry name" value="TonB-dependent receptor, beta-barrel domain"/>
    <property type="match status" value="1"/>
</dbReference>
<accession>A0A1J5SZ52</accession>
<protein>
    <submittedName>
        <fullName evidence="7">TonB-dependent receptor SusC</fullName>
    </submittedName>
</protein>
<dbReference type="InterPro" id="IPR039426">
    <property type="entry name" value="TonB-dep_rcpt-like"/>
</dbReference>
<dbReference type="InterPro" id="IPR023996">
    <property type="entry name" value="TonB-dep_OMP_SusC/RagA"/>
</dbReference>
<name>A0A1J5SZ52_9ZZZZ</name>
<sequence>MKQQPNKFLRMTVLLLSSFLLYVTANAQNLEIKGKVIDAITKKPIDGANISVKNTTHATTSDADGSFQIAAEKGSTLSISFVGFETYTAKVSADKFLSIQLKASVDQMAEVVVTATGIKKEAKRLGYAIQTIDASSLTQAREADPINSLKGNAAGLAININSEIGHSPDVIMRGENNPNDRPMFVVDGVAISSDTYNINPDDIETITVLKGPNAAALYGFQGKNGAIIISTKKGTKDKRGFSVDFNSSTQINKGFIALPKYQDAYGPGDNGQYAFGGGGSSTASYFGNGAIGVGNNDYDYDVWGPQFRGQLLPQYDGAYDPTQTYTTTFADGTKYTGHVAPTPWVARGKDNLKKFLQAGLISSNSIAISSSSEKTDVRFSLGNTYQQGIVPNTQLNNANFTGSIVQRFNKKLSLTSYFNYSRQSSPNVPDVNYGPNSIIYNIIIWGGADWAMNDMRNYWQPGKVGIQQKYEEFYRYNNPYFMSYEWLRGHYQNNEYGYLSLNYKANQNLQFQLRPSITAYDMFNSEKLPYSAGVYGRELRMGDYREDRRSLFESNVDAQVSYHKSKVLGFLDLQALGGGSVRTFNFNSNFTSTNYLNVPGIYSFSNSLNPLTGSSFHSGMKVLSAYYSLDLGYKSYLTANITGRVDKSSALPANNNSYFYPSFNLASVVSDYIKLPQAISFLKIRGSYAESKSGGTNALFSPNVSSTPAGGYGYTWYSPYGGPSYQFSQAYSLNPTYTNQNSAAYTDQTVSNNIQTANRQATEFGMDIRFFENKLGLDITHFHYKNTGIVNQGTSAASGYSSYLTNGNVYTNDGWEFVMHANPITHKNGFSWNITGNVSTYVRKWVNNSNPDNYEKNGERVDLVYGNAFVRTPDGKMVIDPASGVYLRFSDLGSSARKVFGHADPDFQWAAINTLSYKNFAIRFQFDGMVGGVMEDYVRKKTLQGGRHIESAQGAFGVARPSDEANIAAYLGDGVNLTGASINLDPITGKITNMSSLTQTQNATKSQVQPFVTRMASIPDLDIIKKTYTKLREVTITYNLPENVLGKRSFIHKASFSLVGRNLLYFFPNKYKDVDVDQYTQNSGSGLQTPTTRSYGFNINLSF</sequence>
<comment type="subcellular location">
    <subcellularLocation>
        <location evidence="1">Cell outer membrane</location>
        <topology evidence="1">Multi-pass membrane protein</topology>
    </subcellularLocation>
</comment>
<dbReference type="AlphaFoldDB" id="A0A1J5SZ52"/>
<feature type="domain" description="TonB-dependent receptor plug" evidence="6">
    <location>
        <begin position="125"/>
        <end position="225"/>
    </location>
</feature>
<dbReference type="SUPFAM" id="SSF56935">
    <property type="entry name" value="Porins"/>
    <property type="match status" value="1"/>
</dbReference>
<evidence type="ECO:0000259" key="6">
    <source>
        <dbReference type="Pfam" id="PF07715"/>
    </source>
</evidence>